<dbReference type="InterPro" id="IPR051527">
    <property type="entry name" value="KLR_subfamily_B"/>
</dbReference>
<dbReference type="SMART" id="SM00034">
    <property type="entry name" value="CLECT"/>
    <property type="match status" value="1"/>
</dbReference>
<dbReference type="SUPFAM" id="SSF56436">
    <property type="entry name" value="C-type lectin-like"/>
    <property type="match status" value="1"/>
</dbReference>
<proteinExistence type="predicted"/>
<dbReference type="GeneID" id="103107059"/>
<dbReference type="OrthoDB" id="538816at2759"/>
<evidence type="ECO:0000256" key="2">
    <source>
        <dbReference type="ARBA" id="ARBA00022734"/>
    </source>
</evidence>
<dbReference type="PROSITE" id="PS50041">
    <property type="entry name" value="C_TYPE_LECTIN_2"/>
    <property type="match status" value="1"/>
</dbReference>
<dbReference type="eggNOG" id="KOG4297">
    <property type="taxonomic scope" value="Eukaryota"/>
</dbReference>
<evidence type="ECO:0000313" key="7">
    <source>
        <dbReference type="Proteomes" id="UP001652624"/>
    </source>
</evidence>
<keyword evidence="2" id="KW-0430">Lectin</keyword>
<dbReference type="GO" id="GO:0005886">
    <property type="term" value="C:plasma membrane"/>
    <property type="evidence" value="ECO:0007669"/>
    <property type="project" value="TreeGrafter"/>
</dbReference>
<dbReference type="CDD" id="cd03593">
    <property type="entry name" value="CLECT_NK_receptors_like"/>
    <property type="match status" value="1"/>
</dbReference>
<keyword evidence="4" id="KW-0812">Transmembrane</keyword>
<name>A0A1S2Z9B0_ERIEU</name>
<organism evidence="7 8">
    <name type="scientific">Erinaceus europaeus</name>
    <name type="common">Western European hedgehog</name>
    <dbReference type="NCBI Taxonomy" id="9365"/>
    <lineage>
        <taxon>Eukaryota</taxon>
        <taxon>Metazoa</taxon>
        <taxon>Chordata</taxon>
        <taxon>Craniata</taxon>
        <taxon>Vertebrata</taxon>
        <taxon>Euteleostomi</taxon>
        <taxon>Mammalia</taxon>
        <taxon>Eutheria</taxon>
        <taxon>Laurasiatheria</taxon>
        <taxon>Eulipotyphla</taxon>
        <taxon>Erinaceidae</taxon>
        <taxon>Erinaceinae</taxon>
        <taxon>Erinaceus</taxon>
    </lineage>
</organism>
<dbReference type="GO" id="GO:0042269">
    <property type="term" value="P:regulation of natural killer cell mediated cytotoxicity"/>
    <property type="evidence" value="ECO:0007669"/>
    <property type="project" value="TreeGrafter"/>
</dbReference>
<dbReference type="Pfam" id="PF00059">
    <property type="entry name" value="Lectin_C"/>
    <property type="match status" value="1"/>
</dbReference>
<gene>
    <name evidence="8" type="primary">LOC103107059</name>
</gene>
<dbReference type="Proteomes" id="UP001652624">
    <property type="component" value="Chromosome 7"/>
</dbReference>
<feature type="domain" description="C-type lectin" evidence="6">
    <location>
        <begin position="68"/>
        <end position="178"/>
    </location>
</feature>
<evidence type="ECO:0000256" key="3">
    <source>
        <dbReference type="ARBA" id="ARBA00022968"/>
    </source>
</evidence>
<dbReference type="GO" id="GO:0038023">
    <property type="term" value="F:signaling receptor activity"/>
    <property type="evidence" value="ECO:0007669"/>
    <property type="project" value="TreeGrafter"/>
</dbReference>
<dbReference type="Gene3D" id="3.10.100.10">
    <property type="entry name" value="Mannose-Binding Protein A, subunit A"/>
    <property type="match status" value="1"/>
</dbReference>
<keyword evidence="3" id="KW-0735">Signal-anchor</keyword>
<dbReference type="InterPro" id="IPR016187">
    <property type="entry name" value="CTDL_fold"/>
</dbReference>
<evidence type="ECO:0000256" key="5">
    <source>
        <dbReference type="ARBA" id="ARBA00023157"/>
    </source>
</evidence>
<dbReference type="InParanoid" id="A0A1S2Z9B0"/>
<comment type="subcellular location">
    <subcellularLocation>
        <location evidence="1">Membrane</location>
        <topology evidence="1">Single-pass type II membrane protein</topology>
    </subcellularLocation>
</comment>
<keyword evidence="5" id="KW-1015">Disulfide bond</keyword>
<reference evidence="8" key="1">
    <citation type="submission" date="2025-08" db="UniProtKB">
        <authorList>
            <consortium name="RefSeq"/>
        </authorList>
    </citation>
    <scope>IDENTIFICATION</scope>
</reference>
<evidence type="ECO:0000259" key="6">
    <source>
        <dbReference type="PROSITE" id="PS50041"/>
    </source>
</evidence>
<keyword evidence="4" id="KW-0472">Membrane</keyword>
<dbReference type="InterPro" id="IPR016186">
    <property type="entry name" value="C-type_lectin-like/link_sf"/>
</dbReference>
<evidence type="ECO:0000256" key="4">
    <source>
        <dbReference type="ARBA" id="ARBA00022989"/>
    </source>
</evidence>
<dbReference type="AlphaFoldDB" id="A0A1S2Z9B0"/>
<dbReference type="RefSeq" id="XP_007515855.1">
    <property type="nucleotide sequence ID" value="XM_007515793.2"/>
</dbReference>
<dbReference type="PANTHER" id="PTHR46784">
    <property type="entry name" value="KILLER CELL LECTIN-LIKE RECEPTOR SUBFAMILY B MEMBER 1"/>
    <property type="match status" value="1"/>
</dbReference>
<dbReference type="InterPro" id="IPR033992">
    <property type="entry name" value="NKR-like_CTLD"/>
</dbReference>
<evidence type="ECO:0000256" key="1">
    <source>
        <dbReference type="ARBA" id="ARBA00004606"/>
    </source>
</evidence>
<dbReference type="PANTHER" id="PTHR46784:SF1">
    <property type="entry name" value="KILLER CELL LECTIN-LIKE RECEPTOR SUBFAMILY B MEMBER 1"/>
    <property type="match status" value="1"/>
</dbReference>
<keyword evidence="4" id="KW-1133">Transmembrane helix</keyword>
<sequence length="187" mass="21152">MGQEVIYADQNLSRDSSLKSSPPTLPPQEILLQQKATAGNNTMCVEEDKIKITESPHLLKCPESWQPLLEKCLLFSSTSNSWDESLAYCSIKGSSLLLIQDQEELKLIQKQIGNIGVHFWIGLKFSPSEKSWKWTNGSFLNSNILQITADIKESNCVSISQKKIISENCDAESRWICQKELEPTYKK</sequence>
<dbReference type="GO" id="GO:0030246">
    <property type="term" value="F:carbohydrate binding"/>
    <property type="evidence" value="ECO:0007669"/>
    <property type="project" value="UniProtKB-KW"/>
</dbReference>
<accession>A0A1S2Z9B0</accession>
<dbReference type="InterPro" id="IPR001304">
    <property type="entry name" value="C-type_lectin-like"/>
</dbReference>
<protein>
    <submittedName>
        <fullName evidence="8">Killer cell lectin-like receptor subfamily B member 1</fullName>
    </submittedName>
</protein>
<evidence type="ECO:0000313" key="8">
    <source>
        <dbReference type="RefSeq" id="XP_007515855.1"/>
    </source>
</evidence>
<keyword evidence="7" id="KW-1185">Reference proteome</keyword>
<dbReference type="GO" id="GO:0009986">
    <property type="term" value="C:cell surface"/>
    <property type="evidence" value="ECO:0007669"/>
    <property type="project" value="TreeGrafter"/>
</dbReference>